<dbReference type="Proteomes" id="UP000237061">
    <property type="component" value="Unassembled WGS sequence"/>
</dbReference>
<dbReference type="InterPro" id="IPR036388">
    <property type="entry name" value="WH-like_DNA-bd_sf"/>
</dbReference>
<sequence length="109" mass="12035">MPSTYKSPTPLSLETEGALNVFNVNQLRAGIIRDLSQHPEGDTTGNIARRLEVDYRQVYTHVRVLVTAGLVVTDSDAVIPNGRRVVYSLKPGALEEQAAIYFRYLSGES</sequence>
<dbReference type="InterPro" id="IPR011991">
    <property type="entry name" value="ArsR-like_HTH"/>
</dbReference>
<proteinExistence type="predicted"/>
<accession>A0A2S3ZTM0</accession>
<dbReference type="EMBL" id="PPXC01000016">
    <property type="protein sequence ID" value="POH72207.1"/>
    <property type="molecule type" value="Genomic_DNA"/>
</dbReference>
<dbReference type="CDD" id="cd00090">
    <property type="entry name" value="HTH_ARSR"/>
    <property type="match status" value="1"/>
</dbReference>
<name>A0A2S3ZTM0_ARTGL</name>
<dbReference type="AlphaFoldDB" id="A0A2S3ZTM0"/>
<protein>
    <submittedName>
        <fullName evidence="1">Transcriptional regulator</fullName>
    </submittedName>
</protein>
<dbReference type="SUPFAM" id="SSF46785">
    <property type="entry name" value="Winged helix' DNA-binding domain"/>
    <property type="match status" value="1"/>
</dbReference>
<dbReference type="RefSeq" id="WP_103467059.1">
    <property type="nucleotide sequence ID" value="NZ_PPXC01000016.1"/>
</dbReference>
<keyword evidence="2" id="KW-1185">Reference proteome</keyword>
<organism evidence="1 2">
    <name type="scientific">Arthrobacter glacialis</name>
    <dbReference type="NCBI Taxonomy" id="1664"/>
    <lineage>
        <taxon>Bacteria</taxon>
        <taxon>Bacillati</taxon>
        <taxon>Actinomycetota</taxon>
        <taxon>Actinomycetes</taxon>
        <taxon>Micrococcales</taxon>
        <taxon>Micrococcaceae</taxon>
        <taxon>Arthrobacter</taxon>
    </lineage>
</organism>
<evidence type="ECO:0000313" key="1">
    <source>
        <dbReference type="EMBL" id="POH72207.1"/>
    </source>
</evidence>
<reference evidence="1 2" key="1">
    <citation type="submission" date="2018-01" db="EMBL/GenBank/DDBJ databases">
        <title>Arthrobacter sp. nov., from glaciers in China.</title>
        <authorList>
            <person name="Liu Q."/>
            <person name="Xin Y.-H."/>
        </authorList>
    </citation>
    <scope>NUCLEOTIDE SEQUENCE [LARGE SCALE GENOMIC DNA]</scope>
    <source>
        <strain evidence="1 2">HLT2-12-2</strain>
    </source>
</reference>
<dbReference type="Pfam" id="PF12840">
    <property type="entry name" value="HTH_20"/>
    <property type="match status" value="1"/>
</dbReference>
<dbReference type="InterPro" id="IPR036390">
    <property type="entry name" value="WH_DNA-bd_sf"/>
</dbReference>
<comment type="caution">
    <text evidence="1">The sequence shown here is derived from an EMBL/GenBank/DDBJ whole genome shotgun (WGS) entry which is preliminary data.</text>
</comment>
<gene>
    <name evidence="1" type="ORF">CVS27_17085</name>
</gene>
<evidence type="ECO:0000313" key="2">
    <source>
        <dbReference type="Proteomes" id="UP000237061"/>
    </source>
</evidence>
<dbReference type="Gene3D" id="1.10.10.10">
    <property type="entry name" value="Winged helix-like DNA-binding domain superfamily/Winged helix DNA-binding domain"/>
    <property type="match status" value="1"/>
</dbReference>